<organism evidence="2 3">
    <name type="scientific">Romboutsia sedimentorum</name>
    <dbReference type="NCBI Taxonomy" id="1368474"/>
    <lineage>
        <taxon>Bacteria</taxon>
        <taxon>Bacillati</taxon>
        <taxon>Bacillota</taxon>
        <taxon>Clostridia</taxon>
        <taxon>Peptostreptococcales</taxon>
        <taxon>Peptostreptococcaceae</taxon>
        <taxon>Romboutsia</taxon>
    </lineage>
</organism>
<dbReference type="InterPro" id="IPR024301">
    <property type="entry name" value="Amidase_6"/>
</dbReference>
<dbReference type="Pfam" id="PF12671">
    <property type="entry name" value="Amidase_6"/>
    <property type="match status" value="1"/>
</dbReference>
<dbReference type="RefSeq" id="WP_284131959.1">
    <property type="nucleotide sequence ID" value="NZ_JASKYM010000002.1"/>
</dbReference>
<reference evidence="2 3" key="1">
    <citation type="submission" date="2023-05" db="EMBL/GenBank/DDBJ databases">
        <title>Rombocin, a short stable natural nisin variant, displays selective antimicrobial activity against Listeria monocytogenes and employs dual mode of action to kill target bacterial strains.</title>
        <authorList>
            <person name="Wambui J."/>
            <person name="Stephan R."/>
            <person name="Kuipers O.P."/>
        </authorList>
    </citation>
    <scope>NUCLEOTIDE SEQUENCE [LARGE SCALE GENOMIC DNA]</scope>
    <source>
        <strain evidence="2 3">RC002</strain>
    </source>
</reference>
<protein>
    <submittedName>
        <fullName evidence="2">Amidase domain-containing protein</fullName>
    </submittedName>
</protein>
<comment type="caution">
    <text evidence="2">The sequence shown here is derived from an EMBL/GenBank/DDBJ whole genome shotgun (WGS) entry which is preliminary data.</text>
</comment>
<evidence type="ECO:0000313" key="2">
    <source>
        <dbReference type="EMBL" id="MDK2562989.1"/>
    </source>
</evidence>
<gene>
    <name evidence="2" type="ORF">QOZ84_05485</name>
</gene>
<dbReference type="PANTHER" id="PTHR40032:SF1">
    <property type="entry name" value="EXPORTED PROTEIN"/>
    <property type="match status" value="1"/>
</dbReference>
<accession>A0ABT7E7T8</accession>
<name>A0ABT7E7T8_9FIRM</name>
<dbReference type="EMBL" id="JASKYM010000002">
    <property type="protein sequence ID" value="MDK2562989.1"/>
    <property type="molecule type" value="Genomic_DNA"/>
</dbReference>
<sequence length="173" mass="20264">MKVLQEYDREKAVEYARKWALSYNPSYANYSDYGGDCTNYISQCIKAGKIPLDTQGENVLKKWYWYSDNSRTPTWTAAEPFYRYIIGNNKSDTQNFGVYARLAKYNELELGDIVQLVYEGGAYHTMIVTDILLDGEYIDDYLICQHTYNLLDYPLSLKEGEKIYIKILGYYNY</sequence>
<feature type="domain" description="Putative amidase" evidence="1">
    <location>
        <begin position="6"/>
        <end position="162"/>
    </location>
</feature>
<dbReference type="Proteomes" id="UP001301012">
    <property type="component" value="Unassembled WGS sequence"/>
</dbReference>
<dbReference type="PANTHER" id="PTHR40032">
    <property type="entry name" value="EXPORTED PROTEIN-RELATED"/>
    <property type="match status" value="1"/>
</dbReference>
<proteinExistence type="predicted"/>
<keyword evidence="3" id="KW-1185">Reference proteome</keyword>
<evidence type="ECO:0000259" key="1">
    <source>
        <dbReference type="Pfam" id="PF12671"/>
    </source>
</evidence>
<evidence type="ECO:0000313" key="3">
    <source>
        <dbReference type="Proteomes" id="UP001301012"/>
    </source>
</evidence>